<gene>
    <name evidence="2" type="ORF">METZ01_LOCUS484267</name>
</gene>
<accession>A0A383CH82</accession>
<feature type="domain" description="Pyrrolo-quinoline quinone repeat" evidence="1">
    <location>
        <begin position="41"/>
        <end position="141"/>
    </location>
</feature>
<evidence type="ECO:0000313" key="2">
    <source>
        <dbReference type="EMBL" id="SVE31413.1"/>
    </source>
</evidence>
<dbReference type="InterPro" id="IPR011047">
    <property type="entry name" value="Quinoprotein_ADH-like_sf"/>
</dbReference>
<dbReference type="AlphaFoldDB" id="A0A383CH82"/>
<dbReference type="SUPFAM" id="SSF50998">
    <property type="entry name" value="Quinoprotein alcohol dehydrogenase-like"/>
    <property type="match status" value="1"/>
</dbReference>
<dbReference type="InterPro" id="IPR002372">
    <property type="entry name" value="PQQ_rpt_dom"/>
</dbReference>
<dbReference type="EMBL" id="UINC01208727">
    <property type="protein sequence ID" value="SVE31413.1"/>
    <property type="molecule type" value="Genomic_DNA"/>
</dbReference>
<dbReference type="Pfam" id="PF13360">
    <property type="entry name" value="PQQ_2"/>
    <property type="match status" value="1"/>
</dbReference>
<sequence length="145" mass="15488">MVIGSSGFTTAEKNIVAVRPGKKVDEVVEAFRVSQSVPHIPTPLVYQDHMYLWADIGIVSCVSMKTGKSVWRNRIGGKFFGSPICVDGRLFAIDSKGTVVVVAASPEYKLLGKNPLGEPSRSTPAVSGGKLLLRTDSQLIAVGTE</sequence>
<name>A0A383CH82_9ZZZZ</name>
<proteinExistence type="predicted"/>
<dbReference type="PANTHER" id="PTHR34512:SF30">
    <property type="entry name" value="OUTER MEMBRANE PROTEIN ASSEMBLY FACTOR BAMB"/>
    <property type="match status" value="1"/>
</dbReference>
<organism evidence="2">
    <name type="scientific">marine metagenome</name>
    <dbReference type="NCBI Taxonomy" id="408172"/>
    <lineage>
        <taxon>unclassified sequences</taxon>
        <taxon>metagenomes</taxon>
        <taxon>ecological metagenomes</taxon>
    </lineage>
</organism>
<protein>
    <recommendedName>
        <fullName evidence="1">Pyrrolo-quinoline quinone repeat domain-containing protein</fullName>
    </recommendedName>
</protein>
<dbReference type="Gene3D" id="2.130.10.10">
    <property type="entry name" value="YVTN repeat-like/Quinoprotein amine dehydrogenase"/>
    <property type="match status" value="1"/>
</dbReference>
<dbReference type="InterPro" id="IPR015943">
    <property type="entry name" value="WD40/YVTN_repeat-like_dom_sf"/>
</dbReference>
<dbReference type="PANTHER" id="PTHR34512">
    <property type="entry name" value="CELL SURFACE PROTEIN"/>
    <property type="match status" value="1"/>
</dbReference>
<reference evidence="2" key="1">
    <citation type="submission" date="2018-05" db="EMBL/GenBank/DDBJ databases">
        <authorList>
            <person name="Lanie J.A."/>
            <person name="Ng W.-L."/>
            <person name="Kazmierczak K.M."/>
            <person name="Andrzejewski T.M."/>
            <person name="Davidsen T.M."/>
            <person name="Wayne K.J."/>
            <person name="Tettelin H."/>
            <person name="Glass J.I."/>
            <person name="Rusch D."/>
            <person name="Podicherti R."/>
            <person name="Tsui H.-C.T."/>
            <person name="Winkler M.E."/>
        </authorList>
    </citation>
    <scope>NUCLEOTIDE SEQUENCE</scope>
</reference>
<evidence type="ECO:0000259" key="1">
    <source>
        <dbReference type="Pfam" id="PF13360"/>
    </source>
</evidence>